<dbReference type="EMBL" id="JALDAW010000011">
    <property type="protein sequence ID" value="MDY5168062.1"/>
    <property type="molecule type" value="Genomic_DNA"/>
</dbReference>
<dbReference type="RefSeq" id="WP_022939713.1">
    <property type="nucleotide sequence ID" value="NZ_BAABZA010000001.1"/>
</dbReference>
<reference evidence="1" key="2">
    <citation type="submission" date="2022-03" db="EMBL/GenBank/DDBJ databases">
        <title>First case of bacteraemia caused by Dielma fastidiosa in a patient hospitalised with diverticulitis.</title>
        <authorList>
            <person name="Forman-Ankjaer B."/>
            <person name="Hvid-Jensen F."/>
            <person name="Kobel C.M."/>
            <person name="Greve T."/>
        </authorList>
    </citation>
    <scope>NUCLEOTIDE SEQUENCE</scope>
    <source>
        <strain evidence="1">AUH_DF_2021</strain>
    </source>
</reference>
<dbReference type="OrthoDB" id="8840764at2"/>
<accession>A0A318KGS8</accession>
<evidence type="ECO:0000313" key="3">
    <source>
        <dbReference type="Proteomes" id="UP000247612"/>
    </source>
</evidence>
<dbReference type="Proteomes" id="UP000247612">
    <property type="component" value="Unassembled WGS sequence"/>
</dbReference>
<evidence type="ECO:0000313" key="1">
    <source>
        <dbReference type="EMBL" id="MDY5168062.1"/>
    </source>
</evidence>
<dbReference type="SUPFAM" id="SSF51735">
    <property type="entry name" value="NAD(P)-binding Rossmann-fold domains"/>
    <property type="match status" value="1"/>
</dbReference>
<dbReference type="AlphaFoldDB" id="A0A318KGS8"/>
<evidence type="ECO:0008006" key="4">
    <source>
        <dbReference type="Google" id="ProtNLM"/>
    </source>
</evidence>
<keyword evidence="3" id="KW-1185">Reference proteome</keyword>
<comment type="caution">
    <text evidence="2">The sequence shown here is derived from an EMBL/GenBank/DDBJ whole genome shotgun (WGS) entry which is preliminary data.</text>
</comment>
<dbReference type="GeneID" id="94439194"/>
<evidence type="ECO:0000313" key="2">
    <source>
        <dbReference type="EMBL" id="PXX76929.1"/>
    </source>
</evidence>
<dbReference type="EMBL" id="QJKH01000013">
    <property type="protein sequence ID" value="PXX76929.1"/>
    <property type="molecule type" value="Genomic_DNA"/>
</dbReference>
<reference evidence="2 3" key="1">
    <citation type="submission" date="2018-05" db="EMBL/GenBank/DDBJ databases">
        <title>Genomic Encyclopedia of Type Strains, Phase IV (KMG-IV): sequencing the most valuable type-strain genomes for metagenomic binning, comparative biology and taxonomic classification.</title>
        <authorList>
            <person name="Goeker M."/>
        </authorList>
    </citation>
    <scope>NUCLEOTIDE SEQUENCE [LARGE SCALE GENOMIC DNA]</scope>
    <source>
        <strain evidence="2 3">JC118</strain>
    </source>
</reference>
<dbReference type="InterPro" id="IPR036291">
    <property type="entry name" value="NAD(P)-bd_dom_sf"/>
</dbReference>
<dbReference type="Gene3D" id="3.40.50.720">
    <property type="entry name" value="NAD(P)-binding Rossmann-like Domain"/>
    <property type="match status" value="1"/>
</dbReference>
<gene>
    <name evidence="2" type="ORF">DES51_113124</name>
    <name evidence="1" type="ORF">MQE39_08025</name>
</gene>
<name>A0A318KGS8_9FIRM</name>
<sequence length="256" mass="28761">MIGIFNSDQRMLEAQRYLSTSTSTYLINNVNDALPIFDYLLLPMSGIRSNQVKLQNAWVNLPDDFWHHCRKDCIIFTATVNEEINQLPFKCVNLSDDDLFLSANSRLTAEGVLFLLLDNTTVGLSECKVDLLGFGHSGKEIYNLLKALDVKVRVIRRKVDHETSDFMSVSTWKQLPVSDIVINTSLTNWVDENLVNHWPKAPLILNIVSAYRMPESRITSKGGHVINAGVLPALIASKSAGRILAECVMKEMEHGE</sequence>
<dbReference type="STRING" id="1034346.GCA_000313565_03434"/>
<protein>
    <recommendedName>
        <fullName evidence="4">Dipicolinate synthase subunit A</fullName>
    </recommendedName>
</protein>
<organism evidence="2 3">
    <name type="scientific">Dielma fastidiosa</name>
    <dbReference type="NCBI Taxonomy" id="1034346"/>
    <lineage>
        <taxon>Bacteria</taxon>
        <taxon>Bacillati</taxon>
        <taxon>Bacillota</taxon>
        <taxon>Erysipelotrichia</taxon>
        <taxon>Erysipelotrichales</taxon>
        <taxon>Erysipelotrichaceae</taxon>
        <taxon>Dielma</taxon>
    </lineage>
</organism>
<proteinExistence type="predicted"/>
<dbReference type="Proteomes" id="UP001276902">
    <property type="component" value="Unassembled WGS sequence"/>
</dbReference>